<feature type="compositionally biased region" description="Basic and acidic residues" evidence="1">
    <location>
        <begin position="68"/>
        <end position="85"/>
    </location>
</feature>
<dbReference type="Proteomes" id="UP001209570">
    <property type="component" value="Unassembled WGS sequence"/>
</dbReference>
<organism evidence="2 3">
    <name type="scientific">Pythium insidiosum</name>
    <name type="common">Pythiosis disease agent</name>
    <dbReference type="NCBI Taxonomy" id="114742"/>
    <lineage>
        <taxon>Eukaryota</taxon>
        <taxon>Sar</taxon>
        <taxon>Stramenopiles</taxon>
        <taxon>Oomycota</taxon>
        <taxon>Peronosporomycetes</taxon>
        <taxon>Pythiales</taxon>
        <taxon>Pythiaceae</taxon>
        <taxon>Pythium</taxon>
    </lineage>
</organism>
<name>A0AAD5LLF2_PYTIN</name>
<gene>
    <name evidence="2" type="ORF">P43SY_000259</name>
</gene>
<feature type="compositionally biased region" description="Acidic residues" evidence="1">
    <location>
        <begin position="35"/>
        <end position="46"/>
    </location>
</feature>
<reference evidence="2" key="1">
    <citation type="submission" date="2021-12" db="EMBL/GenBank/DDBJ databases">
        <title>Prjna785345.</title>
        <authorList>
            <person name="Rujirawat T."/>
            <person name="Krajaejun T."/>
        </authorList>
    </citation>
    <scope>NUCLEOTIDE SEQUENCE</scope>
    <source>
        <strain evidence="2">Pi057C3</strain>
    </source>
</reference>
<feature type="region of interest" description="Disordered" evidence="1">
    <location>
        <begin position="33"/>
        <end position="52"/>
    </location>
</feature>
<comment type="caution">
    <text evidence="2">The sequence shown here is derived from an EMBL/GenBank/DDBJ whole genome shotgun (WGS) entry which is preliminary data.</text>
</comment>
<evidence type="ECO:0000313" key="3">
    <source>
        <dbReference type="Proteomes" id="UP001209570"/>
    </source>
</evidence>
<accession>A0AAD5LLF2</accession>
<evidence type="ECO:0000256" key="1">
    <source>
        <dbReference type="SAM" id="MobiDB-lite"/>
    </source>
</evidence>
<feature type="region of interest" description="Disordered" evidence="1">
    <location>
        <begin position="68"/>
        <end position="94"/>
    </location>
</feature>
<proteinExistence type="predicted"/>
<sequence>MAVLMTLLQRSGVLGHDASVEDGDDHTLKQPLIALDDEEEEKEDDEQAQRYDRQYYRRRAMMPSRDSYDDVDIFHSEPADPREKQIPGTKWGDCGGEHAAGSAGCIFG</sequence>
<evidence type="ECO:0000313" key="2">
    <source>
        <dbReference type="EMBL" id="KAJ0405380.1"/>
    </source>
</evidence>
<protein>
    <submittedName>
        <fullName evidence="2">Uncharacterized protein</fullName>
    </submittedName>
</protein>
<dbReference type="EMBL" id="JAKCXM010000046">
    <property type="protein sequence ID" value="KAJ0405380.1"/>
    <property type="molecule type" value="Genomic_DNA"/>
</dbReference>
<keyword evidence="3" id="KW-1185">Reference proteome</keyword>
<dbReference type="AlphaFoldDB" id="A0AAD5LLF2"/>